<gene>
    <name evidence="3" type="ORF">DI563_32910</name>
</gene>
<evidence type="ECO:0000256" key="1">
    <source>
        <dbReference type="SAM" id="MobiDB-lite"/>
    </source>
</evidence>
<keyword evidence="2" id="KW-0732">Signal</keyword>
<evidence type="ECO:0000313" key="4">
    <source>
        <dbReference type="Proteomes" id="UP000249135"/>
    </source>
</evidence>
<evidence type="ECO:0000256" key="2">
    <source>
        <dbReference type="SAM" id="SignalP"/>
    </source>
</evidence>
<feature type="region of interest" description="Disordered" evidence="1">
    <location>
        <begin position="103"/>
        <end position="133"/>
    </location>
</feature>
<reference evidence="3 4" key="1">
    <citation type="submission" date="2017-08" db="EMBL/GenBank/DDBJ databases">
        <title>Infants hospitalized years apart are colonized by the same room-sourced microbial strains.</title>
        <authorList>
            <person name="Brooks B."/>
            <person name="Olm M.R."/>
            <person name="Firek B.A."/>
            <person name="Baker R."/>
            <person name="Thomas B.C."/>
            <person name="Morowitz M.J."/>
            <person name="Banfield J.F."/>
        </authorList>
    </citation>
    <scope>NUCLEOTIDE SEQUENCE [LARGE SCALE GENOMIC DNA]</scope>
    <source>
        <strain evidence="3">S2_005_003_R2_41</strain>
    </source>
</reference>
<sequence>MKTNIVAAAIASAFLGLTSVHAMTGAEHSAAKDKIEADYKSAKAQCGTLKDNAKDVCEKEAKAKEYVSKAELEQHYKPSAKNAKRVAEAKADSAYDVAKEKCDDQSGDAKNACQAQAKADHKKAKADIKATKY</sequence>
<feature type="chain" id="PRO_5016011713" description="Cell envelope biogenesis protein TolA" evidence="2">
    <location>
        <begin position="23"/>
        <end position="133"/>
    </location>
</feature>
<comment type="caution">
    <text evidence="3">The sequence shown here is derived from an EMBL/GenBank/DDBJ whole genome shotgun (WGS) entry which is preliminary data.</text>
</comment>
<dbReference type="EMBL" id="QFPP01000968">
    <property type="protein sequence ID" value="PZQ54008.1"/>
    <property type="molecule type" value="Genomic_DNA"/>
</dbReference>
<evidence type="ECO:0008006" key="5">
    <source>
        <dbReference type="Google" id="ProtNLM"/>
    </source>
</evidence>
<dbReference type="Proteomes" id="UP000249135">
    <property type="component" value="Unassembled WGS sequence"/>
</dbReference>
<feature type="signal peptide" evidence="2">
    <location>
        <begin position="1"/>
        <end position="22"/>
    </location>
</feature>
<dbReference type="AlphaFoldDB" id="A0A2W5NNE2"/>
<organism evidence="3 4">
    <name type="scientific">Variovorax paradoxus</name>
    <dbReference type="NCBI Taxonomy" id="34073"/>
    <lineage>
        <taxon>Bacteria</taxon>
        <taxon>Pseudomonadati</taxon>
        <taxon>Pseudomonadota</taxon>
        <taxon>Betaproteobacteria</taxon>
        <taxon>Burkholderiales</taxon>
        <taxon>Comamonadaceae</taxon>
        <taxon>Variovorax</taxon>
    </lineage>
</organism>
<proteinExistence type="predicted"/>
<accession>A0A2W5NNE2</accession>
<protein>
    <recommendedName>
        <fullName evidence="5">Cell envelope biogenesis protein TolA</fullName>
    </recommendedName>
</protein>
<evidence type="ECO:0000313" key="3">
    <source>
        <dbReference type="EMBL" id="PZQ54008.1"/>
    </source>
</evidence>
<name>A0A2W5NNE2_VARPD</name>